<sequence length="80" mass="8406">MDELDQLRSMVGNGRVLTLGAADDGTPWAAITEDGTNGFHFARLGAEVVGAMPERGLSVRAATLNDVLIALNNLARLAAR</sequence>
<gene>
    <name evidence="1" type="ORF">TMPK1_02580</name>
</gene>
<protein>
    <submittedName>
        <fullName evidence="1">Uncharacterized protein</fullName>
    </submittedName>
</protein>
<proteinExistence type="predicted"/>
<evidence type="ECO:0000313" key="2">
    <source>
        <dbReference type="Proteomes" id="UP000681075"/>
    </source>
</evidence>
<evidence type="ECO:0000313" key="1">
    <source>
        <dbReference type="EMBL" id="GIL38021.1"/>
    </source>
</evidence>
<comment type="caution">
    <text evidence="1">The sequence shown here is derived from an EMBL/GenBank/DDBJ whole genome shotgun (WGS) entry which is preliminary data.</text>
</comment>
<dbReference type="AlphaFoldDB" id="A0A8S8X893"/>
<reference evidence="1" key="1">
    <citation type="submission" date="2021-02" db="EMBL/GenBank/DDBJ databases">
        <title>Genome sequence of Rhodospirillales sp. strain TMPK1 isolated from soil.</title>
        <authorList>
            <person name="Nakai R."/>
            <person name="Kusada H."/>
            <person name="Tamaki H."/>
        </authorList>
    </citation>
    <scope>NUCLEOTIDE SEQUENCE</scope>
    <source>
        <strain evidence="1">TMPK1</strain>
    </source>
</reference>
<dbReference type="Proteomes" id="UP000681075">
    <property type="component" value="Unassembled WGS sequence"/>
</dbReference>
<accession>A0A8S8X893</accession>
<organism evidence="1 2">
    <name type="scientific">Roseiterribacter gracilis</name>
    <dbReference type="NCBI Taxonomy" id="2812848"/>
    <lineage>
        <taxon>Bacteria</taxon>
        <taxon>Pseudomonadati</taxon>
        <taxon>Pseudomonadota</taxon>
        <taxon>Alphaproteobacteria</taxon>
        <taxon>Rhodospirillales</taxon>
        <taxon>Roseiterribacteraceae</taxon>
        <taxon>Roseiterribacter</taxon>
    </lineage>
</organism>
<dbReference type="EMBL" id="BOPV01000001">
    <property type="protein sequence ID" value="GIL38021.1"/>
    <property type="molecule type" value="Genomic_DNA"/>
</dbReference>
<name>A0A8S8X893_9PROT</name>
<keyword evidence="2" id="KW-1185">Reference proteome</keyword>